<accession>A0ABQ8Q741</accession>
<feature type="compositionally biased region" description="Basic and acidic residues" evidence="1">
    <location>
        <begin position="196"/>
        <end position="220"/>
    </location>
</feature>
<dbReference type="Proteomes" id="UP001163828">
    <property type="component" value="Unassembled WGS sequence"/>
</dbReference>
<organism evidence="3 4">
    <name type="scientific">Lentinula boryana</name>
    <dbReference type="NCBI Taxonomy" id="40481"/>
    <lineage>
        <taxon>Eukaryota</taxon>
        <taxon>Fungi</taxon>
        <taxon>Dikarya</taxon>
        <taxon>Basidiomycota</taxon>
        <taxon>Agaricomycotina</taxon>
        <taxon>Agaricomycetes</taxon>
        <taxon>Agaricomycetidae</taxon>
        <taxon>Agaricales</taxon>
        <taxon>Marasmiineae</taxon>
        <taxon>Omphalotaceae</taxon>
        <taxon>Lentinula</taxon>
    </lineage>
</organism>
<keyword evidence="4" id="KW-1185">Reference proteome</keyword>
<feature type="signal peptide" evidence="2">
    <location>
        <begin position="1"/>
        <end position="19"/>
    </location>
</feature>
<dbReference type="EMBL" id="MU790710">
    <property type="protein sequence ID" value="KAJ3994319.1"/>
    <property type="molecule type" value="Genomic_DNA"/>
</dbReference>
<evidence type="ECO:0000313" key="4">
    <source>
        <dbReference type="Proteomes" id="UP001163828"/>
    </source>
</evidence>
<feature type="chain" id="PRO_5046305274" evidence="2">
    <location>
        <begin position="20"/>
        <end position="271"/>
    </location>
</feature>
<keyword evidence="2" id="KW-0732">Signal</keyword>
<feature type="compositionally biased region" description="Basic residues" evidence="1">
    <location>
        <begin position="228"/>
        <end position="243"/>
    </location>
</feature>
<evidence type="ECO:0000256" key="1">
    <source>
        <dbReference type="SAM" id="MobiDB-lite"/>
    </source>
</evidence>
<evidence type="ECO:0000313" key="3">
    <source>
        <dbReference type="EMBL" id="KAJ3994319.1"/>
    </source>
</evidence>
<name>A0ABQ8Q741_9AGAR</name>
<gene>
    <name evidence="3" type="ORF">F5050DRAFT_531070</name>
</gene>
<feature type="region of interest" description="Disordered" evidence="1">
    <location>
        <begin position="184"/>
        <end position="271"/>
    </location>
</feature>
<comment type="caution">
    <text evidence="3">The sequence shown here is derived from an EMBL/GenBank/DDBJ whole genome shotgun (WGS) entry which is preliminary data.</text>
</comment>
<feature type="region of interest" description="Disordered" evidence="1">
    <location>
        <begin position="88"/>
        <end position="115"/>
    </location>
</feature>
<sequence length="271" mass="29912">MTVWFKHSLISVACVSVDADVGGSVDVDVDVDVVGGSPVGNAPRNYTDRDVDVEMAPPSVVRRPSQLLPTEKSKSKLRPKVVVDLDPLGGRPRGFQTREKSGSGGVEMDTDNGKDQVFDVNGDSVERIEFFRHPFTTAGYALPGSFPPYYPSMLYPPPPYAYGFEYPPPYLVYPGLLPYLDTGEQSSAKTNSKRLYRGEVPNHIHRSEDQGESSEREGGIEVHQQQPQKHRRKRTGAGHGRRKSIAEPGTAISDLDEVPMVDTMEEEMPPK</sequence>
<protein>
    <submittedName>
        <fullName evidence="3">Uncharacterized protein</fullName>
    </submittedName>
</protein>
<evidence type="ECO:0000256" key="2">
    <source>
        <dbReference type="SAM" id="SignalP"/>
    </source>
</evidence>
<proteinExistence type="predicted"/>
<reference evidence="3" key="1">
    <citation type="submission" date="2022-08" db="EMBL/GenBank/DDBJ databases">
        <authorList>
            <consortium name="DOE Joint Genome Institute"/>
            <person name="Min B."/>
            <person name="Riley R."/>
            <person name="Sierra-Patev S."/>
            <person name="Naranjo-Ortiz M."/>
            <person name="Looney B."/>
            <person name="Konkel Z."/>
            <person name="Slot J.C."/>
            <person name="Sakamoto Y."/>
            <person name="Steenwyk J.L."/>
            <person name="Rokas A."/>
            <person name="Carro J."/>
            <person name="Camarero S."/>
            <person name="Ferreira P."/>
            <person name="Molpeceres G."/>
            <person name="Ruiz-Duenas F.J."/>
            <person name="Serrano A."/>
            <person name="Henrissat B."/>
            <person name="Drula E."/>
            <person name="Hughes K.W."/>
            <person name="Mata J.L."/>
            <person name="Ishikawa N.K."/>
            <person name="Vargas-Isla R."/>
            <person name="Ushijima S."/>
            <person name="Smith C.A."/>
            <person name="Ahrendt S."/>
            <person name="Andreopoulos W."/>
            <person name="He G."/>
            <person name="Labutti K."/>
            <person name="Lipzen A."/>
            <person name="Ng V."/>
            <person name="Sandor L."/>
            <person name="Barry K."/>
            <person name="Martinez A.T."/>
            <person name="Xiao Y."/>
            <person name="Gibbons J.G."/>
            <person name="Terashima K."/>
            <person name="Hibbett D.S."/>
            <person name="Grigoriev I.V."/>
        </authorList>
    </citation>
    <scope>NUCLEOTIDE SEQUENCE</scope>
    <source>
        <strain evidence="3">TFB10827</strain>
    </source>
</reference>
<feature type="compositionally biased region" description="Acidic residues" evidence="1">
    <location>
        <begin position="254"/>
        <end position="271"/>
    </location>
</feature>